<dbReference type="EMBL" id="FQZO01000002">
    <property type="protein sequence ID" value="SHI93962.1"/>
    <property type="molecule type" value="Genomic_DNA"/>
</dbReference>
<keyword evidence="1" id="KW-0812">Transmembrane</keyword>
<dbReference type="Proteomes" id="UP000184080">
    <property type="component" value="Unassembled WGS sequence"/>
</dbReference>
<proteinExistence type="predicted"/>
<organism evidence="2 3">
    <name type="scientific">Clostridium amylolyticum</name>
    <dbReference type="NCBI Taxonomy" id="1121298"/>
    <lineage>
        <taxon>Bacteria</taxon>
        <taxon>Bacillati</taxon>
        <taxon>Bacillota</taxon>
        <taxon>Clostridia</taxon>
        <taxon>Eubacteriales</taxon>
        <taxon>Clostridiaceae</taxon>
        <taxon>Clostridium</taxon>
    </lineage>
</organism>
<evidence type="ECO:0000313" key="2">
    <source>
        <dbReference type="EMBL" id="SHI93962.1"/>
    </source>
</evidence>
<dbReference type="AlphaFoldDB" id="A0A1M6F8H0"/>
<protein>
    <recommendedName>
        <fullName evidence="4">DUF4129 domain-containing protein</fullName>
    </recommendedName>
</protein>
<evidence type="ECO:0000313" key="3">
    <source>
        <dbReference type="Proteomes" id="UP000184080"/>
    </source>
</evidence>
<name>A0A1M6F8H0_9CLOT</name>
<dbReference type="RefSeq" id="WP_073005724.1">
    <property type="nucleotide sequence ID" value="NZ_FQZO01000002.1"/>
</dbReference>
<evidence type="ECO:0000256" key="1">
    <source>
        <dbReference type="SAM" id="Phobius"/>
    </source>
</evidence>
<keyword evidence="1" id="KW-1133">Transmembrane helix</keyword>
<dbReference type="OrthoDB" id="1952387at2"/>
<reference evidence="2 3" key="1">
    <citation type="submission" date="2016-11" db="EMBL/GenBank/DDBJ databases">
        <authorList>
            <person name="Jaros S."/>
            <person name="Januszkiewicz K."/>
            <person name="Wedrychowicz H."/>
        </authorList>
    </citation>
    <scope>NUCLEOTIDE SEQUENCE [LARGE SCALE GENOMIC DNA]</scope>
    <source>
        <strain evidence="2 3">DSM 21864</strain>
    </source>
</reference>
<feature type="transmembrane region" description="Helical" evidence="1">
    <location>
        <begin position="73"/>
        <end position="91"/>
    </location>
</feature>
<keyword evidence="3" id="KW-1185">Reference proteome</keyword>
<evidence type="ECO:0008006" key="4">
    <source>
        <dbReference type="Google" id="ProtNLM"/>
    </source>
</evidence>
<keyword evidence="1" id="KW-0472">Membrane</keyword>
<sequence length="224" mass="26410">MNLISLIITSKPEFQRSVDKILNSVEYSHLKNDTRSFIERIREAIARKILEFFQKNLSGIKLSSNASETLPDIFMIIGVLVLIVLIVLIVLKTNKALSKKRRIKEILGEKIDEATTPVTLRQKAAQFKEKGDLRQAIRFDFISMLLLLHESSILYLDETKTNEEIYKYLKKEKFFMLEDIKYLMNIFNSTWYGNKVCTEDMYKEWNYKIDILWNEVIKLEEKAK</sequence>
<accession>A0A1M6F8H0</accession>
<dbReference type="STRING" id="1121298.SAMN05444401_1843"/>
<gene>
    <name evidence="2" type="ORF">SAMN05444401_1843</name>
</gene>